<evidence type="ECO:0000313" key="6">
    <source>
        <dbReference type="EMBL" id="WTU75932.1"/>
    </source>
</evidence>
<name>A0AAU2JWV9_9ACTN</name>
<dbReference type="InterPro" id="IPR011009">
    <property type="entry name" value="Kinase-like_dom_sf"/>
</dbReference>
<dbReference type="InterPro" id="IPR034646">
    <property type="entry name" value="ADCK3_dom"/>
</dbReference>
<protein>
    <submittedName>
        <fullName evidence="6">AarF/ABC1/UbiB kinase family protein</fullName>
    </submittedName>
</protein>
<evidence type="ECO:0000256" key="3">
    <source>
        <dbReference type="ARBA" id="ARBA00022741"/>
    </source>
</evidence>
<comment type="similarity">
    <text evidence="1">Belongs to the protein kinase superfamily. ADCK protein kinase family.</text>
</comment>
<dbReference type="GO" id="GO:0016301">
    <property type="term" value="F:kinase activity"/>
    <property type="evidence" value="ECO:0007669"/>
    <property type="project" value="UniProtKB-KW"/>
</dbReference>
<accession>A0AAU2JWV9</accession>
<evidence type="ECO:0000256" key="1">
    <source>
        <dbReference type="ARBA" id="ARBA00009670"/>
    </source>
</evidence>
<sequence length="442" mass="48096">MSDLPRKAVTRTVKLAALPLGIAGRATWGLGKRIGGKSAEIVARELQQRTAEQLFRTLGELKGGAMKFGQALSVFESALPEEVAGPYRAALTKLQEAAPPLPAATVHQVLADRLGADWRDLFEEFEDKPAAAASIGQVHRAVWHDGRQVAVKVQYPGAGEALLSDLKQLGRFAGLLGPLIPGMDIKPLIKELRDRVSEELDYELEAEAQRTHSDAFEGDPDVVVPDVVHQGDQVLVTEWMEGTPLSEVIADGTQEERDRAGQLLARFLFSGPARTGLLHADPHPGNFRLISGADGRTQLGVLDFGTVDRLPGGWPKPIGRSLRMTLDGDAEGVYGHLCAEGFVKESIELDPDALLDYLKPIIEPAEAEEFTFTRTWLRGQAARIADPRSPAHQLGRQINLPPSYLLIHRVTLSTIGVLCQLGATVRLRDELETWLPGFPAAE</sequence>
<dbReference type="Pfam" id="PF03109">
    <property type="entry name" value="ABC1"/>
    <property type="match status" value="1"/>
</dbReference>
<dbReference type="AlphaFoldDB" id="A0AAU2JWV9"/>
<gene>
    <name evidence="6" type="ORF">OG327_22800</name>
</gene>
<evidence type="ECO:0000256" key="4">
    <source>
        <dbReference type="ARBA" id="ARBA00022840"/>
    </source>
</evidence>
<dbReference type="CDD" id="cd13970">
    <property type="entry name" value="ABC1_ADCK3"/>
    <property type="match status" value="1"/>
</dbReference>
<proteinExistence type="inferred from homology"/>
<dbReference type="PANTHER" id="PTHR43851:SF3">
    <property type="entry name" value="COENZYME Q8"/>
    <property type="match status" value="1"/>
</dbReference>
<keyword evidence="4" id="KW-0067">ATP-binding</keyword>
<dbReference type="SUPFAM" id="SSF56112">
    <property type="entry name" value="Protein kinase-like (PK-like)"/>
    <property type="match status" value="1"/>
</dbReference>
<reference evidence="6" key="1">
    <citation type="submission" date="2022-10" db="EMBL/GenBank/DDBJ databases">
        <title>The complete genomes of actinobacterial strains from the NBC collection.</title>
        <authorList>
            <person name="Joergensen T.S."/>
            <person name="Alvarez Arevalo M."/>
            <person name="Sterndorff E.B."/>
            <person name="Faurdal D."/>
            <person name="Vuksanovic O."/>
            <person name="Mourched A.-S."/>
            <person name="Charusanti P."/>
            <person name="Shaw S."/>
            <person name="Blin K."/>
            <person name="Weber T."/>
        </authorList>
    </citation>
    <scope>NUCLEOTIDE SEQUENCE</scope>
    <source>
        <strain evidence="6">NBC_00049</strain>
    </source>
</reference>
<evidence type="ECO:0000259" key="5">
    <source>
        <dbReference type="Pfam" id="PF03109"/>
    </source>
</evidence>
<dbReference type="EMBL" id="CP108264">
    <property type="protein sequence ID" value="WTU75932.1"/>
    <property type="molecule type" value="Genomic_DNA"/>
</dbReference>
<dbReference type="GO" id="GO:0005524">
    <property type="term" value="F:ATP binding"/>
    <property type="evidence" value="ECO:0007669"/>
    <property type="project" value="UniProtKB-KW"/>
</dbReference>
<evidence type="ECO:0000256" key="2">
    <source>
        <dbReference type="ARBA" id="ARBA00022679"/>
    </source>
</evidence>
<dbReference type="InterPro" id="IPR004147">
    <property type="entry name" value="ABC1_dom"/>
</dbReference>
<keyword evidence="3" id="KW-0547">Nucleotide-binding</keyword>
<keyword evidence="2" id="KW-0808">Transferase</keyword>
<feature type="domain" description="ABC1 atypical kinase-like" evidence="5">
    <location>
        <begin position="93"/>
        <end position="333"/>
    </location>
</feature>
<dbReference type="PANTHER" id="PTHR43851">
    <property type="match status" value="1"/>
</dbReference>
<dbReference type="InterPro" id="IPR051409">
    <property type="entry name" value="Atypical_kinase_ADCK"/>
</dbReference>
<organism evidence="6">
    <name type="scientific">Streptomyces sp. NBC_00049</name>
    <dbReference type="NCBI Taxonomy" id="2903617"/>
    <lineage>
        <taxon>Bacteria</taxon>
        <taxon>Bacillati</taxon>
        <taxon>Actinomycetota</taxon>
        <taxon>Actinomycetes</taxon>
        <taxon>Kitasatosporales</taxon>
        <taxon>Streptomycetaceae</taxon>
        <taxon>Streptomyces</taxon>
    </lineage>
</organism>
<keyword evidence="6" id="KW-0418">Kinase</keyword>